<reference evidence="6 7" key="1">
    <citation type="submission" date="2020-03" db="EMBL/GenBank/DDBJ databases">
        <title>Draft Genome Sequence of Cudoniella acicularis.</title>
        <authorList>
            <person name="Buettner E."/>
            <person name="Kellner H."/>
        </authorList>
    </citation>
    <scope>NUCLEOTIDE SEQUENCE [LARGE SCALE GENOMIC DNA]</scope>
    <source>
        <strain evidence="6 7">DSM 108380</strain>
    </source>
</reference>
<dbReference type="OrthoDB" id="415825at2759"/>
<dbReference type="SUPFAM" id="SSF56176">
    <property type="entry name" value="FAD-binding/transporter-associated domain-like"/>
    <property type="match status" value="1"/>
</dbReference>
<dbReference type="GO" id="GO:0071949">
    <property type="term" value="F:FAD binding"/>
    <property type="evidence" value="ECO:0007669"/>
    <property type="project" value="InterPro"/>
</dbReference>
<dbReference type="PROSITE" id="PS51387">
    <property type="entry name" value="FAD_PCMH"/>
    <property type="match status" value="1"/>
</dbReference>
<sequence length="459" mass="50210">MLSAFILSLRANLSSEAQILTDASHVAFKTTLERWSNEGLQIPGAIIRPTTERDVAITVKAAKKHSVPFVPASGGHSPWSTIDTSGFILDLGLLKSIIVEPKSNSVKIAGAVLVKELAIALSEAGRCTTLGNGNTVGVIPYCIGGGINILAAIIGFACDQILSAKIVTADGEIIETSQESEPELFWAIKGAGQFFGVVLELTLKTFPLSILGPSDGCHWVGNFVYSLDHAENVCNVLESLMVTSEHNTAGLIMVMAPPPAFQPMLAVIPHYFGDPEKAPAAFKALSDLQPLLSSASNMSFVEFRDSMDYACVKGDFKRFSVAGIPKFKTKSFLKVIDLFKELLDSCPDASASGYAFEWHTAITELQPQDSAFGFQDQLLWMNCFSWYHQPENHNVVVDFEARALAAMRDGQVENDFVDYPNSNRISSIERRYPGEARIEKLRTLKQKWDPRGIFTQQLL</sequence>
<dbReference type="Pfam" id="PF01565">
    <property type="entry name" value="FAD_binding_4"/>
    <property type="match status" value="1"/>
</dbReference>
<dbReference type="AlphaFoldDB" id="A0A8H4QZX6"/>
<evidence type="ECO:0000256" key="3">
    <source>
        <dbReference type="ARBA" id="ARBA00022827"/>
    </source>
</evidence>
<dbReference type="InterPro" id="IPR016166">
    <property type="entry name" value="FAD-bd_PCMH"/>
</dbReference>
<dbReference type="InterPro" id="IPR016169">
    <property type="entry name" value="FAD-bd_PCMH_sub2"/>
</dbReference>
<organism evidence="6 7">
    <name type="scientific">Cudoniella acicularis</name>
    <dbReference type="NCBI Taxonomy" id="354080"/>
    <lineage>
        <taxon>Eukaryota</taxon>
        <taxon>Fungi</taxon>
        <taxon>Dikarya</taxon>
        <taxon>Ascomycota</taxon>
        <taxon>Pezizomycotina</taxon>
        <taxon>Leotiomycetes</taxon>
        <taxon>Helotiales</taxon>
        <taxon>Tricladiaceae</taxon>
        <taxon>Cudoniella</taxon>
    </lineage>
</organism>
<dbReference type="InterPro" id="IPR050416">
    <property type="entry name" value="FAD-linked_Oxidoreductase"/>
</dbReference>
<evidence type="ECO:0000256" key="4">
    <source>
        <dbReference type="ARBA" id="ARBA00023002"/>
    </source>
</evidence>
<dbReference type="EMBL" id="JAAMPI010001969">
    <property type="protein sequence ID" value="KAF4620236.1"/>
    <property type="molecule type" value="Genomic_DNA"/>
</dbReference>
<gene>
    <name evidence="6" type="ORF">G7Y89_g14584</name>
</gene>
<keyword evidence="3" id="KW-0274">FAD</keyword>
<evidence type="ECO:0000313" key="6">
    <source>
        <dbReference type="EMBL" id="KAF4620236.1"/>
    </source>
</evidence>
<dbReference type="PANTHER" id="PTHR42973">
    <property type="entry name" value="BINDING OXIDOREDUCTASE, PUTATIVE (AFU_ORTHOLOGUE AFUA_1G17690)-RELATED"/>
    <property type="match status" value="1"/>
</dbReference>
<feature type="domain" description="FAD-binding PCMH-type" evidence="5">
    <location>
        <begin position="39"/>
        <end position="208"/>
    </location>
</feature>
<evidence type="ECO:0000256" key="1">
    <source>
        <dbReference type="ARBA" id="ARBA00005466"/>
    </source>
</evidence>
<dbReference type="PANTHER" id="PTHR42973:SF7">
    <property type="entry name" value="FAD-BINDING PCMH-TYPE DOMAIN-CONTAINING PROTEIN"/>
    <property type="match status" value="1"/>
</dbReference>
<dbReference type="InterPro" id="IPR006094">
    <property type="entry name" value="Oxid_FAD_bind_N"/>
</dbReference>
<dbReference type="GO" id="GO:0016491">
    <property type="term" value="F:oxidoreductase activity"/>
    <property type="evidence" value="ECO:0007669"/>
    <property type="project" value="UniProtKB-KW"/>
</dbReference>
<dbReference type="Proteomes" id="UP000566819">
    <property type="component" value="Unassembled WGS sequence"/>
</dbReference>
<keyword evidence="4" id="KW-0560">Oxidoreductase</keyword>
<keyword evidence="2" id="KW-0285">Flavoprotein</keyword>
<comment type="caution">
    <text evidence="6">The sequence shown here is derived from an EMBL/GenBank/DDBJ whole genome shotgun (WGS) entry which is preliminary data.</text>
</comment>
<evidence type="ECO:0000313" key="7">
    <source>
        <dbReference type="Proteomes" id="UP000566819"/>
    </source>
</evidence>
<evidence type="ECO:0000259" key="5">
    <source>
        <dbReference type="PROSITE" id="PS51387"/>
    </source>
</evidence>
<comment type="similarity">
    <text evidence="1">Belongs to the oxygen-dependent FAD-linked oxidoreductase family.</text>
</comment>
<protein>
    <recommendedName>
        <fullName evidence="5">FAD-binding PCMH-type domain-containing protein</fullName>
    </recommendedName>
</protein>
<keyword evidence="7" id="KW-1185">Reference proteome</keyword>
<dbReference type="InterPro" id="IPR036318">
    <property type="entry name" value="FAD-bd_PCMH-like_sf"/>
</dbReference>
<dbReference type="Gene3D" id="3.40.462.20">
    <property type="match status" value="1"/>
</dbReference>
<proteinExistence type="inferred from homology"/>
<accession>A0A8H4QZX6</accession>
<name>A0A8H4QZX6_9HELO</name>
<evidence type="ECO:0000256" key="2">
    <source>
        <dbReference type="ARBA" id="ARBA00022630"/>
    </source>
</evidence>
<dbReference type="Gene3D" id="3.30.465.10">
    <property type="match status" value="1"/>
</dbReference>